<dbReference type="RefSeq" id="XP_005767024.1">
    <property type="nucleotide sequence ID" value="XM_005766967.1"/>
</dbReference>
<evidence type="ECO:0000313" key="3">
    <source>
        <dbReference type="Proteomes" id="UP000013827"/>
    </source>
</evidence>
<dbReference type="AlphaFoldDB" id="A0A0D3ITL0"/>
<evidence type="ECO:0000256" key="1">
    <source>
        <dbReference type="SAM" id="MobiDB-lite"/>
    </source>
</evidence>
<organism evidence="2 3">
    <name type="scientific">Emiliania huxleyi (strain CCMP1516)</name>
    <dbReference type="NCBI Taxonomy" id="280463"/>
    <lineage>
        <taxon>Eukaryota</taxon>
        <taxon>Haptista</taxon>
        <taxon>Haptophyta</taxon>
        <taxon>Prymnesiophyceae</taxon>
        <taxon>Isochrysidales</taxon>
        <taxon>Noelaerhabdaceae</taxon>
        <taxon>Emiliania</taxon>
    </lineage>
</organism>
<dbReference type="KEGG" id="ehx:EMIHUDRAFT_197033"/>
<name>A0A0D3ITL0_EMIH1</name>
<dbReference type="GeneID" id="17260880"/>
<proteinExistence type="predicted"/>
<feature type="region of interest" description="Disordered" evidence="1">
    <location>
        <begin position="178"/>
        <end position="217"/>
    </location>
</feature>
<reference evidence="2" key="2">
    <citation type="submission" date="2024-10" db="UniProtKB">
        <authorList>
            <consortium name="EnsemblProtists"/>
        </authorList>
    </citation>
    <scope>IDENTIFICATION</scope>
</reference>
<evidence type="ECO:0008006" key="4">
    <source>
        <dbReference type="Google" id="ProtNLM"/>
    </source>
</evidence>
<dbReference type="STRING" id="2903.R1DJE3"/>
<dbReference type="HOGENOM" id="CLU_1274320_0_0_1"/>
<dbReference type="Proteomes" id="UP000013827">
    <property type="component" value="Unassembled WGS sequence"/>
</dbReference>
<dbReference type="EnsemblProtists" id="EOD14595">
    <property type="protein sequence ID" value="EOD14595"/>
    <property type="gene ID" value="EMIHUDRAFT_197033"/>
</dbReference>
<dbReference type="PaxDb" id="2903-EOD14595"/>
<evidence type="ECO:0000313" key="2">
    <source>
        <dbReference type="EnsemblProtists" id="EOD14595"/>
    </source>
</evidence>
<reference evidence="3" key="1">
    <citation type="journal article" date="2013" name="Nature">
        <title>Pan genome of the phytoplankton Emiliania underpins its global distribution.</title>
        <authorList>
            <person name="Read B.A."/>
            <person name="Kegel J."/>
            <person name="Klute M.J."/>
            <person name="Kuo A."/>
            <person name="Lefebvre S.C."/>
            <person name="Maumus F."/>
            <person name="Mayer C."/>
            <person name="Miller J."/>
            <person name="Monier A."/>
            <person name="Salamov A."/>
            <person name="Young J."/>
            <person name="Aguilar M."/>
            <person name="Claverie J.M."/>
            <person name="Frickenhaus S."/>
            <person name="Gonzalez K."/>
            <person name="Herman E.K."/>
            <person name="Lin Y.C."/>
            <person name="Napier J."/>
            <person name="Ogata H."/>
            <person name="Sarno A.F."/>
            <person name="Shmutz J."/>
            <person name="Schroeder D."/>
            <person name="de Vargas C."/>
            <person name="Verret F."/>
            <person name="von Dassow P."/>
            <person name="Valentin K."/>
            <person name="Van de Peer Y."/>
            <person name="Wheeler G."/>
            <person name="Dacks J.B."/>
            <person name="Delwiche C.F."/>
            <person name="Dyhrman S.T."/>
            <person name="Glockner G."/>
            <person name="John U."/>
            <person name="Richards T."/>
            <person name="Worden A.Z."/>
            <person name="Zhang X."/>
            <person name="Grigoriev I.V."/>
            <person name="Allen A.E."/>
            <person name="Bidle K."/>
            <person name="Borodovsky M."/>
            <person name="Bowler C."/>
            <person name="Brownlee C."/>
            <person name="Cock J.M."/>
            <person name="Elias M."/>
            <person name="Gladyshev V.N."/>
            <person name="Groth M."/>
            <person name="Guda C."/>
            <person name="Hadaegh A."/>
            <person name="Iglesias-Rodriguez M.D."/>
            <person name="Jenkins J."/>
            <person name="Jones B.M."/>
            <person name="Lawson T."/>
            <person name="Leese F."/>
            <person name="Lindquist E."/>
            <person name="Lobanov A."/>
            <person name="Lomsadze A."/>
            <person name="Malik S.B."/>
            <person name="Marsh M.E."/>
            <person name="Mackinder L."/>
            <person name="Mock T."/>
            <person name="Mueller-Roeber B."/>
            <person name="Pagarete A."/>
            <person name="Parker M."/>
            <person name="Probert I."/>
            <person name="Quesneville H."/>
            <person name="Raines C."/>
            <person name="Rensing S.A."/>
            <person name="Riano-Pachon D.M."/>
            <person name="Richier S."/>
            <person name="Rokitta S."/>
            <person name="Shiraiwa Y."/>
            <person name="Soanes D.M."/>
            <person name="van der Giezen M."/>
            <person name="Wahlund T.M."/>
            <person name="Williams B."/>
            <person name="Wilson W."/>
            <person name="Wolfe G."/>
            <person name="Wurch L.L."/>
        </authorList>
    </citation>
    <scope>NUCLEOTIDE SEQUENCE</scope>
</reference>
<keyword evidence="3" id="KW-1185">Reference proteome</keyword>
<sequence>MSATAARITCLAERNAFRRDSVAGVMDVAPKSELLERAEERREATYLSRQREPLGASYVRGHAIPPQLLETGFGKPGEVKATVSQTKELFALPDERTPAQHAAYVKSHGSYAPGEQIRRNYSWKTREGAIENPWEYGWGGQSEKPELNQVGKALSGEGYGSTEGGASNPQMRAYIEQRRHALGKPRALGHDNTASSIEAWPAEARSAAESGPFTARC</sequence>
<accession>A0A0D3ITL0</accession>
<protein>
    <recommendedName>
        <fullName evidence="4">Flagellar associated protein</fullName>
    </recommendedName>
</protein>